<evidence type="ECO:0000313" key="1">
    <source>
        <dbReference type="EMBL" id="TCQ73101.1"/>
    </source>
</evidence>
<reference evidence="1 2" key="1">
    <citation type="submission" date="2019-03" db="EMBL/GenBank/DDBJ databases">
        <title>Genomic analyses of the natural microbiome of Caenorhabditis elegans.</title>
        <authorList>
            <person name="Samuel B."/>
        </authorList>
    </citation>
    <scope>NUCLEOTIDE SEQUENCE [LARGE SCALE GENOMIC DNA]</scope>
    <source>
        <strain evidence="1 2">JUb54</strain>
    </source>
</reference>
<organism evidence="1 2">
    <name type="scientific">Raoultella ornithinolytica</name>
    <name type="common">Klebsiella ornithinolytica</name>
    <dbReference type="NCBI Taxonomy" id="54291"/>
    <lineage>
        <taxon>Bacteria</taxon>
        <taxon>Pseudomonadati</taxon>
        <taxon>Pseudomonadota</taxon>
        <taxon>Gammaproteobacteria</taxon>
        <taxon>Enterobacterales</taxon>
        <taxon>Enterobacteriaceae</taxon>
        <taxon>Klebsiella/Raoultella group</taxon>
        <taxon>Raoultella</taxon>
    </lineage>
</organism>
<evidence type="ECO:0000313" key="2">
    <source>
        <dbReference type="Proteomes" id="UP000295263"/>
    </source>
</evidence>
<dbReference type="AlphaFoldDB" id="A0ABD7QIC5"/>
<gene>
    <name evidence="1" type="ORF">EC841_10433</name>
</gene>
<sequence>MRRIMVNKILFNHSVKNNNDDKFTEKFSFYDSLISR</sequence>
<dbReference type="EMBL" id="SLYQ01000004">
    <property type="protein sequence ID" value="TCQ73101.1"/>
    <property type="molecule type" value="Genomic_DNA"/>
</dbReference>
<accession>A0ABD7QIC5</accession>
<name>A0ABD7QIC5_RAOOR</name>
<dbReference type="Proteomes" id="UP000295263">
    <property type="component" value="Unassembled WGS sequence"/>
</dbReference>
<protein>
    <submittedName>
        <fullName evidence="1">Uncharacterized protein</fullName>
    </submittedName>
</protein>
<proteinExistence type="predicted"/>
<comment type="caution">
    <text evidence="1">The sequence shown here is derived from an EMBL/GenBank/DDBJ whole genome shotgun (WGS) entry which is preliminary data.</text>
</comment>